<name>A0AA39HKC9_9BILA</name>
<sequence>MMFASSKNSESRPSEVLRRMSGAIKTTGPALKFKLEPVSSLDRRDTDSPNKWKTENSPSSKGQRGHLEQDQEDQGLDPFKKVHGQFLNVPLKAARLKKNRKMKAEVRGRRFQNILFSGEQIFTVEPLQNTQDHCERLPKGSPRTVTVEKSHFANSIMVWAVVSGLGNLELVFFKVNRKKVTYHGENYQKTGFWTAW</sequence>
<evidence type="ECO:0000256" key="1">
    <source>
        <dbReference type="SAM" id="MobiDB-lite"/>
    </source>
</evidence>
<evidence type="ECO:0000313" key="2">
    <source>
        <dbReference type="EMBL" id="KAK0406949.1"/>
    </source>
</evidence>
<gene>
    <name evidence="2" type="ORF">QR680_018906</name>
</gene>
<dbReference type="PANTHER" id="PTHR46068">
    <property type="entry name" value="PROTEIN CBG27172"/>
    <property type="match status" value="1"/>
</dbReference>
<feature type="region of interest" description="Disordered" evidence="1">
    <location>
        <begin position="1"/>
        <end position="71"/>
    </location>
</feature>
<feature type="compositionally biased region" description="Basic and acidic residues" evidence="1">
    <location>
        <begin position="9"/>
        <end position="18"/>
    </location>
</feature>
<evidence type="ECO:0000313" key="3">
    <source>
        <dbReference type="Proteomes" id="UP001175271"/>
    </source>
</evidence>
<dbReference type="InterPro" id="IPR036397">
    <property type="entry name" value="RNaseH_sf"/>
</dbReference>
<keyword evidence="3" id="KW-1185">Reference proteome</keyword>
<dbReference type="EMBL" id="JAUCMV010000004">
    <property type="protein sequence ID" value="KAK0406949.1"/>
    <property type="molecule type" value="Genomic_DNA"/>
</dbReference>
<comment type="caution">
    <text evidence="2">The sequence shown here is derived from an EMBL/GenBank/DDBJ whole genome shotgun (WGS) entry which is preliminary data.</text>
</comment>
<dbReference type="GO" id="GO:0003676">
    <property type="term" value="F:nucleic acid binding"/>
    <property type="evidence" value="ECO:0007669"/>
    <property type="project" value="InterPro"/>
</dbReference>
<organism evidence="2 3">
    <name type="scientific">Steinernema hermaphroditum</name>
    <dbReference type="NCBI Taxonomy" id="289476"/>
    <lineage>
        <taxon>Eukaryota</taxon>
        <taxon>Metazoa</taxon>
        <taxon>Ecdysozoa</taxon>
        <taxon>Nematoda</taxon>
        <taxon>Chromadorea</taxon>
        <taxon>Rhabditida</taxon>
        <taxon>Tylenchina</taxon>
        <taxon>Panagrolaimomorpha</taxon>
        <taxon>Strongyloidoidea</taxon>
        <taxon>Steinernematidae</taxon>
        <taxon>Steinernema</taxon>
    </lineage>
</organism>
<feature type="compositionally biased region" description="Basic and acidic residues" evidence="1">
    <location>
        <begin position="41"/>
        <end position="54"/>
    </location>
</feature>
<dbReference type="Proteomes" id="UP001175271">
    <property type="component" value="Unassembled WGS sequence"/>
</dbReference>
<protein>
    <submittedName>
        <fullName evidence="2">Uncharacterized protein</fullName>
    </submittedName>
</protein>
<dbReference type="PANTHER" id="PTHR46068:SF1">
    <property type="entry name" value="TRANSPOSASE IS30-LIKE HTH DOMAIN-CONTAINING PROTEIN"/>
    <property type="match status" value="1"/>
</dbReference>
<proteinExistence type="predicted"/>
<accession>A0AA39HKC9</accession>
<dbReference type="AlphaFoldDB" id="A0AA39HKC9"/>
<dbReference type="Gene3D" id="3.30.420.10">
    <property type="entry name" value="Ribonuclease H-like superfamily/Ribonuclease H"/>
    <property type="match status" value="1"/>
</dbReference>
<reference evidence="2" key="1">
    <citation type="submission" date="2023-06" db="EMBL/GenBank/DDBJ databases">
        <title>Genomic analysis of the entomopathogenic nematode Steinernema hermaphroditum.</title>
        <authorList>
            <person name="Schwarz E.M."/>
            <person name="Heppert J.K."/>
            <person name="Baniya A."/>
            <person name="Schwartz H.T."/>
            <person name="Tan C.-H."/>
            <person name="Antoshechkin I."/>
            <person name="Sternberg P.W."/>
            <person name="Goodrich-Blair H."/>
            <person name="Dillman A.R."/>
        </authorList>
    </citation>
    <scope>NUCLEOTIDE SEQUENCE</scope>
    <source>
        <strain evidence="2">PS9179</strain>
        <tissue evidence="2">Whole animal</tissue>
    </source>
</reference>